<protein>
    <recommendedName>
        <fullName evidence="4">Response regulatory domain-containing protein</fullName>
    </recommendedName>
</protein>
<evidence type="ECO:0000256" key="2">
    <source>
        <dbReference type="ARBA" id="ARBA00023012"/>
    </source>
</evidence>
<evidence type="ECO:0000259" key="4">
    <source>
        <dbReference type="PROSITE" id="PS50110"/>
    </source>
</evidence>
<keyword evidence="2" id="KW-0902">Two-component regulatory system</keyword>
<reference evidence="5 6" key="1">
    <citation type="journal article" date="2016" name="Nat. Commun.">
        <title>Thousands of microbial genomes shed light on interconnected biogeochemical processes in an aquifer system.</title>
        <authorList>
            <person name="Anantharaman K."/>
            <person name="Brown C.T."/>
            <person name="Hug L.A."/>
            <person name="Sharon I."/>
            <person name="Castelle C.J."/>
            <person name="Probst A.J."/>
            <person name="Thomas B.C."/>
            <person name="Singh A."/>
            <person name="Wilkins M.J."/>
            <person name="Karaoz U."/>
            <person name="Brodie E.L."/>
            <person name="Williams K.H."/>
            <person name="Hubbard S.S."/>
            <person name="Banfield J.F."/>
        </authorList>
    </citation>
    <scope>NUCLEOTIDE SEQUENCE [LARGE SCALE GENOMIC DNA]</scope>
</reference>
<dbReference type="InterPro" id="IPR011006">
    <property type="entry name" value="CheY-like_superfamily"/>
</dbReference>
<gene>
    <name evidence="5" type="ORF">A2V80_02490</name>
</gene>
<feature type="domain" description="Response regulatory" evidence="4">
    <location>
        <begin position="11"/>
        <end position="127"/>
    </location>
</feature>
<evidence type="ECO:0000256" key="3">
    <source>
        <dbReference type="PROSITE-ProRule" id="PRU00169"/>
    </source>
</evidence>
<evidence type="ECO:0000313" key="6">
    <source>
        <dbReference type="Proteomes" id="UP000179013"/>
    </source>
</evidence>
<dbReference type="Gene3D" id="3.40.50.2300">
    <property type="match status" value="1"/>
</dbReference>
<dbReference type="SMART" id="SM00448">
    <property type="entry name" value="REC"/>
    <property type="match status" value="1"/>
</dbReference>
<name>A0A1F7XCU6_9BACT</name>
<dbReference type="SUPFAM" id="SSF52172">
    <property type="entry name" value="CheY-like"/>
    <property type="match status" value="1"/>
</dbReference>
<dbReference type="Proteomes" id="UP000179013">
    <property type="component" value="Unassembled WGS sequence"/>
</dbReference>
<dbReference type="Pfam" id="PF00072">
    <property type="entry name" value="Response_reg"/>
    <property type="match status" value="1"/>
</dbReference>
<dbReference type="AlphaFoldDB" id="A0A1F7XCU6"/>
<organism evidence="5 6">
    <name type="scientific">Candidatus Woesebacteria bacterium RBG_16_39_8b</name>
    <dbReference type="NCBI Taxonomy" id="1802482"/>
    <lineage>
        <taxon>Bacteria</taxon>
        <taxon>Candidatus Woeseibacteriota</taxon>
    </lineage>
</organism>
<evidence type="ECO:0000313" key="5">
    <source>
        <dbReference type="EMBL" id="OGM12864.1"/>
    </source>
</evidence>
<dbReference type="PANTHER" id="PTHR44591:SF14">
    <property type="entry name" value="PROTEIN PILG"/>
    <property type="match status" value="1"/>
</dbReference>
<dbReference type="CDD" id="cd17574">
    <property type="entry name" value="REC_OmpR"/>
    <property type="match status" value="1"/>
</dbReference>
<feature type="modified residue" description="4-aspartylphosphate" evidence="3">
    <location>
        <position position="60"/>
    </location>
</feature>
<sequence>MVTNPEQKLPTILIIEDDPILSKMYTEKFTTEGFNVIVALDGESGLEMAVSNKIDIILLDVMLPRVSGIDLLKKLRDHETGKNTLVVVLTNLADPEEKKRALDLGVKDYLVKAMQNPAQVVDKIKERIGE</sequence>
<dbReference type="InterPro" id="IPR050595">
    <property type="entry name" value="Bact_response_regulator"/>
</dbReference>
<dbReference type="PANTHER" id="PTHR44591">
    <property type="entry name" value="STRESS RESPONSE REGULATOR PROTEIN 1"/>
    <property type="match status" value="1"/>
</dbReference>
<comment type="caution">
    <text evidence="5">The sequence shown here is derived from an EMBL/GenBank/DDBJ whole genome shotgun (WGS) entry which is preliminary data.</text>
</comment>
<dbReference type="EMBL" id="MGFU01000014">
    <property type="protein sequence ID" value="OGM12864.1"/>
    <property type="molecule type" value="Genomic_DNA"/>
</dbReference>
<dbReference type="GO" id="GO:0000160">
    <property type="term" value="P:phosphorelay signal transduction system"/>
    <property type="evidence" value="ECO:0007669"/>
    <property type="project" value="UniProtKB-KW"/>
</dbReference>
<evidence type="ECO:0000256" key="1">
    <source>
        <dbReference type="ARBA" id="ARBA00022553"/>
    </source>
</evidence>
<dbReference type="PROSITE" id="PS50110">
    <property type="entry name" value="RESPONSE_REGULATORY"/>
    <property type="match status" value="1"/>
</dbReference>
<keyword evidence="1 3" id="KW-0597">Phosphoprotein</keyword>
<dbReference type="InterPro" id="IPR001789">
    <property type="entry name" value="Sig_transdc_resp-reg_receiver"/>
</dbReference>
<accession>A0A1F7XCU6</accession>
<proteinExistence type="predicted"/>